<evidence type="ECO:0000256" key="1">
    <source>
        <dbReference type="SAM" id="MobiDB-lite"/>
    </source>
</evidence>
<dbReference type="AlphaFoldDB" id="A0A841LYH8"/>
<sequence length="202" mass="22632">MRQIYAQKQDVTMRGLMLAAVISGLSCLPASANEKEPKPAATAETVEKTEAPAVQDEVEETEKVPDYLDNRSNPETLIESYYNAINRKEYVRAYSYYSEEGRDPHFDDFAKGYENTKSVRVKTRHIEPDPGAGQIYWSLPLAIEAEDNDGKKTVFTGCYTLRMTNPAMQEEPPFKPLEIMTGSLTPSPLDLEKSVPESCEAP</sequence>
<evidence type="ECO:0000256" key="2">
    <source>
        <dbReference type="SAM" id="SignalP"/>
    </source>
</evidence>
<keyword evidence="4" id="KW-1185">Reference proteome</keyword>
<protein>
    <submittedName>
        <fullName evidence="3">Uncharacterized protein</fullName>
    </submittedName>
</protein>
<dbReference type="EMBL" id="JACIIU010000010">
    <property type="protein sequence ID" value="MBB6261582.1"/>
    <property type="molecule type" value="Genomic_DNA"/>
</dbReference>
<evidence type="ECO:0000313" key="4">
    <source>
        <dbReference type="Proteomes" id="UP000555393"/>
    </source>
</evidence>
<name>A0A841LYH8_9HYPH</name>
<organism evidence="3 4">
    <name type="scientific">Paenochrobactrum gallinarii</name>
    <dbReference type="NCBI Taxonomy" id="643673"/>
    <lineage>
        <taxon>Bacteria</taxon>
        <taxon>Pseudomonadati</taxon>
        <taxon>Pseudomonadota</taxon>
        <taxon>Alphaproteobacteria</taxon>
        <taxon>Hyphomicrobiales</taxon>
        <taxon>Brucellaceae</taxon>
        <taxon>Paenochrobactrum</taxon>
    </lineage>
</organism>
<feature type="region of interest" description="Disordered" evidence="1">
    <location>
        <begin position="180"/>
        <end position="202"/>
    </location>
</feature>
<gene>
    <name evidence="3" type="ORF">FHS77_002141</name>
</gene>
<feature type="region of interest" description="Disordered" evidence="1">
    <location>
        <begin position="32"/>
        <end position="61"/>
    </location>
</feature>
<feature type="chain" id="PRO_5032641863" evidence="2">
    <location>
        <begin position="33"/>
        <end position="202"/>
    </location>
</feature>
<accession>A0A841LYH8</accession>
<reference evidence="3 4" key="1">
    <citation type="submission" date="2020-08" db="EMBL/GenBank/DDBJ databases">
        <title>Genomic Encyclopedia of Type Strains, Phase IV (KMG-IV): sequencing the most valuable type-strain genomes for metagenomic binning, comparative biology and taxonomic classification.</title>
        <authorList>
            <person name="Goeker M."/>
        </authorList>
    </citation>
    <scope>NUCLEOTIDE SEQUENCE [LARGE SCALE GENOMIC DNA]</scope>
    <source>
        <strain evidence="3 4">DSM 22336</strain>
    </source>
</reference>
<feature type="signal peptide" evidence="2">
    <location>
        <begin position="1"/>
        <end position="32"/>
    </location>
</feature>
<dbReference type="RefSeq" id="WP_246431294.1">
    <property type="nucleotide sequence ID" value="NZ_JACIIU010000010.1"/>
</dbReference>
<evidence type="ECO:0000313" key="3">
    <source>
        <dbReference type="EMBL" id="MBB6261582.1"/>
    </source>
</evidence>
<keyword evidence="2" id="KW-0732">Signal</keyword>
<comment type="caution">
    <text evidence="3">The sequence shown here is derived from an EMBL/GenBank/DDBJ whole genome shotgun (WGS) entry which is preliminary data.</text>
</comment>
<dbReference type="PROSITE" id="PS51257">
    <property type="entry name" value="PROKAR_LIPOPROTEIN"/>
    <property type="match status" value="1"/>
</dbReference>
<dbReference type="Proteomes" id="UP000555393">
    <property type="component" value="Unassembled WGS sequence"/>
</dbReference>
<proteinExistence type="predicted"/>